<dbReference type="Proteomes" id="UP001177260">
    <property type="component" value="Unassembled WGS sequence"/>
</dbReference>
<comment type="caution">
    <text evidence="1">The sequence shown here is derived from an EMBL/GenBank/DDBJ whole genome shotgun (WGS) entry which is preliminary data.</text>
</comment>
<sequence length="398" mass="43405">MNSTPSTTSAGTAARGAFTDHATWRWCFWINLPCGAITFIGILIFLSPKTPSLRHLDFKEKTRRMDPLGTLLFIPGVVTLLLAIQWGGSHFPWNSWRIILLFALSGVLLLAFSAVQVWSKEERATMPLRVLHNRNILGGLWYVACVMGAFLVMIYYLPIWFQSIKNVSATHSGLMILPTELGMVVFSLIGGTLVTLIGYYTPFIILSPILFSIGAGLLSTLKPISGTASWLGYQVIMAAGAGLGTQNAFMVAQVAVKSQDSVIAITMVSFVQLLSGAVMLAVSETVFHTHLSSELSVLGGRLSSEIVMQGASVPWEKVPDEMVDVVLWGYNRAIMKTFYIAVALGAIGFLGAVVLDWKSVKKEDKNRAGLESMESLQENGGDNGHEKDEQRDSRGSIK</sequence>
<dbReference type="EMBL" id="JAOPJF010000058">
    <property type="protein sequence ID" value="KAK1141851.1"/>
    <property type="molecule type" value="Genomic_DNA"/>
</dbReference>
<keyword evidence="2" id="KW-1185">Reference proteome</keyword>
<gene>
    <name evidence="1" type="ORF">N8T08_008364</name>
</gene>
<evidence type="ECO:0000313" key="1">
    <source>
        <dbReference type="EMBL" id="KAK1141851.1"/>
    </source>
</evidence>
<reference evidence="1 2" key="1">
    <citation type="journal article" date="2023" name="ACS Omega">
        <title>Identification of the Neoaspergillic Acid Biosynthesis Gene Cluster by Establishing an In Vitro CRISPR-Ribonucleoprotein Genetic System in Aspergillus melleus.</title>
        <authorList>
            <person name="Yuan B."/>
            <person name="Grau M.F."/>
            <person name="Murata R.M."/>
            <person name="Torok T."/>
            <person name="Venkateswaran K."/>
            <person name="Stajich J.E."/>
            <person name="Wang C.C.C."/>
        </authorList>
    </citation>
    <scope>NUCLEOTIDE SEQUENCE [LARGE SCALE GENOMIC DNA]</scope>
    <source>
        <strain evidence="1 2">IMV 1140</strain>
    </source>
</reference>
<organism evidence="1 2">
    <name type="scientific">Aspergillus melleus</name>
    <dbReference type="NCBI Taxonomy" id="138277"/>
    <lineage>
        <taxon>Eukaryota</taxon>
        <taxon>Fungi</taxon>
        <taxon>Dikarya</taxon>
        <taxon>Ascomycota</taxon>
        <taxon>Pezizomycotina</taxon>
        <taxon>Eurotiomycetes</taxon>
        <taxon>Eurotiomycetidae</taxon>
        <taxon>Eurotiales</taxon>
        <taxon>Aspergillaceae</taxon>
        <taxon>Aspergillus</taxon>
        <taxon>Aspergillus subgen. Circumdati</taxon>
    </lineage>
</organism>
<accession>A0ACC3AW41</accession>
<evidence type="ECO:0000313" key="2">
    <source>
        <dbReference type="Proteomes" id="UP001177260"/>
    </source>
</evidence>
<protein>
    <submittedName>
        <fullName evidence="1">Uncharacterized protein</fullName>
    </submittedName>
</protein>
<proteinExistence type="predicted"/>
<name>A0ACC3AW41_9EURO</name>